<reference evidence="2 3" key="1">
    <citation type="submission" date="2015-01" db="EMBL/GenBank/DDBJ databases">
        <title>Enhanced salinomycin production by adjusting the supply of polyketide extender units in Streptomyce albus DSM 41398.</title>
        <authorList>
            <person name="Lu C."/>
        </authorList>
    </citation>
    <scope>NUCLEOTIDE SEQUENCE [LARGE SCALE GENOMIC DNA]</scope>
    <source>
        <strain evidence="3">ATCC 21838 / DSM 41398 / FERM P-419 / JCM 4703 / NBRC 107858</strain>
    </source>
</reference>
<evidence type="ECO:0000256" key="1">
    <source>
        <dbReference type="SAM" id="MobiDB-lite"/>
    </source>
</evidence>
<dbReference type="Proteomes" id="UP000031523">
    <property type="component" value="Chromosome"/>
</dbReference>
<proteinExistence type="predicted"/>
<evidence type="ECO:0000313" key="3">
    <source>
        <dbReference type="Proteomes" id="UP000031523"/>
    </source>
</evidence>
<dbReference type="EMBL" id="CP010519">
    <property type="protein sequence ID" value="AJE86528.1"/>
    <property type="molecule type" value="Genomic_DNA"/>
</dbReference>
<name>A0A0B5EUK4_STRA4</name>
<evidence type="ECO:0000313" key="2">
    <source>
        <dbReference type="EMBL" id="AJE86528.1"/>
    </source>
</evidence>
<keyword evidence="3" id="KW-1185">Reference proteome</keyword>
<organism evidence="2 3">
    <name type="scientific">Streptomyces albus (strain ATCC 21838 / DSM 41398 / FERM P-419 / JCM 4703 / NBRC 107858)</name>
    <dbReference type="NCBI Taxonomy" id="1081613"/>
    <lineage>
        <taxon>Bacteria</taxon>
        <taxon>Bacillati</taxon>
        <taxon>Actinomycetota</taxon>
        <taxon>Actinomycetes</taxon>
        <taxon>Kitasatosporales</taxon>
        <taxon>Streptomycetaceae</taxon>
        <taxon>Streptomyces</taxon>
    </lineage>
</organism>
<sequence length="44" mass="5499">MRRVTVQRPVVKQPSRRVREEAEEKTAHRTEVRKDIRRTWWPED</sequence>
<feature type="compositionally biased region" description="Basic and acidic residues" evidence="1">
    <location>
        <begin position="17"/>
        <end position="28"/>
    </location>
</feature>
<protein>
    <submittedName>
        <fullName evidence="2">Uncharacterized protein</fullName>
    </submittedName>
</protein>
<feature type="region of interest" description="Disordered" evidence="1">
    <location>
        <begin position="1"/>
        <end position="28"/>
    </location>
</feature>
<dbReference type="KEGG" id="sals:SLNWT_6152"/>
<dbReference type="AlphaFoldDB" id="A0A0B5EUK4"/>
<accession>A0A0B5EUK4</accession>
<gene>
    <name evidence="2" type="ORF">SLNWT_6152</name>
</gene>